<feature type="non-terminal residue" evidence="1">
    <location>
        <position position="1"/>
    </location>
</feature>
<protein>
    <submittedName>
        <fullName evidence="1">Aldo/keto reductase</fullName>
    </submittedName>
</protein>
<evidence type="ECO:0000313" key="1">
    <source>
        <dbReference type="EMBL" id="TDD16712.1"/>
    </source>
</evidence>
<accession>A0A4R4WD37</accession>
<reference evidence="1 2" key="1">
    <citation type="submission" date="2019-02" db="EMBL/GenBank/DDBJ databases">
        <title>Draft genome sequences of novel Actinobacteria.</title>
        <authorList>
            <person name="Sahin N."/>
            <person name="Ay H."/>
            <person name="Saygin H."/>
        </authorList>
    </citation>
    <scope>NUCLEOTIDE SEQUENCE [LARGE SCALE GENOMIC DNA]</scope>
    <source>
        <strain evidence="1 2">16K104</strain>
    </source>
</reference>
<evidence type="ECO:0000313" key="2">
    <source>
        <dbReference type="Proteomes" id="UP000295172"/>
    </source>
</evidence>
<dbReference type="AlphaFoldDB" id="A0A4R4WD37"/>
<sequence length="34" mass="3786">EEVHTNAALTRTRIPPALWSDLKSADLLREDAPV</sequence>
<keyword evidence="2" id="KW-1185">Reference proteome</keyword>
<comment type="caution">
    <text evidence="1">The sequence shown here is derived from an EMBL/GenBank/DDBJ whole genome shotgun (WGS) entry which is preliminary data.</text>
</comment>
<dbReference type="Proteomes" id="UP000295172">
    <property type="component" value="Unassembled WGS sequence"/>
</dbReference>
<name>A0A4R4WD37_9ACTN</name>
<organism evidence="1 2">
    <name type="scientific">Kribbella turkmenica</name>
    <dbReference type="NCBI Taxonomy" id="2530375"/>
    <lineage>
        <taxon>Bacteria</taxon>
        <taxon>Bacillati</taxon>
        <taxon>Actinomycetota</taxon>
        <taxon>Actinomycetes</taxon>
        <taxon>Propionibacteriales</taxon>
        <taxon>Kribbellaceae</taxon>
        <taxon>Kribbella</taxon>
    </lineage>
</organism>
<dbReference type="EMBL" id="SMKR01000169">
    <property type="protein sequence ID" value="TDD16712.1"/>
    <property type="molecule type" value="Genomic_DNA"/>
</dbReference>
<proteinExistence type="predicted"/>
<gene>
    <name evidence="1" type="ORF">E1218_29220</name>
</gene>